<reference evidence="1 2" key="1">
    <citation type="submission" date="2017-11" db="EMBL/GenBank/DDBJ databases">
        <title>Infants hospitalized years apart are colonized by the same room-sourced microbial strains.</title>
        <authorList>
            <person name="Brooks B."/>
            <person name="Olm M.R."/>
            <person name="Firek B.A."/>
            <person name="Baker R."/>
            <person name="Thomas B.C."/>
            <person name="Morowitz M.J."/>
            <person name="Banfield J.F."/>
        </authorList>
    </citation>
    <scope>NUCLEOTIDE SEQUENCE [LARGE SCALE GENOMIC DNA]</scope>
    <source>
        <strain evidence="1">S2_009_000_R2_76</strain>
    </source>
</reference>
<organism evidence="1 2">
    <name type="scientific">Pseudopedobacter saltans</name>
    <dbReference type="NCBI Taxonomy" id="151895"/>
    <lineage>
        <taxon>Bacteria</taxon>
        <taxon>Pseudomonadati</taxon>
        <taxon>Bacteroidota</taxon>
        <taxon>Sphingobacteriia</taxon>
        <taxon>Sphingobacteriales</taxon>
        <taxon>Sphingobacteriaceae</taxon>
        <taxon>Pseudopedobacter</taxon>
    </lineage>
</organism>
<dbReference type="InterPro" id="IPR036373">
    <property type="entry name" value="Ribosomal_bL17_sf"/>
</dbReference>
<dbReference type="EMBL" id="QFOI01000154">
    <property type="protein sequence ID" value="PZP48667.1"/>
    <property type="molecule type" value="Genomic_DNA"/>
</dbReference>
<evidence type="ECO:0000313" key="2">
    <source>
        <dbReference type="Proteomes" id="UP000249645"/>
    </source>
</evidence>
<gene>
    <name evidence="1" type="ORF">DI598_09730</name>
</gene>
<feature type="non-terminal residue" evidence="1">
    <location>
        <position position="30"/>
    </location>
</feature>
<dbReference type="Proteomes" id="UP000249645">
    <property type="component" value="Unassembled WGS sequence"/>
</dbReference>
<dbReference type="GO" id="GO:0005840">
    <property type="term" value="C:ribosome"/>
    <property type="evidence" value="ECO:0007669"/>
    <property type="project" value="UniProtKB-KW"/>
</dbReference>
<protein>
    <submittedName>
        <fullName evidence="1">50S ribosomal protein L17</fullName>
    </submittedName>
</protein>
<dbReference type="GO" id="GO:0006412">
    <property type="term" value="P:translation"/>
    <property type="evidence" value="ECO:0007669"/>
    <property type="project" value="InterPro"/>
</dbReference>
<keyword evidence="1" id="KW-0687">Ribonucleoprotein</keyword>
<dbReference type="GO" id="GO:0003735">
    <property type="term" value="F:structural constituent of ribosome"/>
    <property type="evidence" value="ECO:0007669"/>
    <property type="project" value="InterPro"/>
</dbReference>
<keyword evidence="1" id="KW-0689">Ribosomal protein</keyword>
<accession>A0A2W5F499</accession>
<dbReference type="AlphaFoldDB" id="A0A2W5F499"/>
<comment type="caution">
    <text evidence="1">The sequence shown here is derived from an EMBL/GenBank/DDBJ whole genome shotgun (WGS) entry which is preliminary data.</text>
</comment>
<dbReference type="Gene3D" id="3.90.1030.10">
    <property type="entry name" value="Ribosomal protein L17"/>
    <property type="match status" value="1"/>
</dbReference>
<evidence type="ECO:0000313" key="1">
    <source>
        <dbReference type="EMBL" id="PZP48667.1"/>
    </source>
</evidence>
<proteinExistence type="predicted"/>
<name>A0A2W5F499_9SPHI</name>
<dbReference type="SUPFAM" id="SSF64263">
    <property type="entry name" value="Prokaryotic ribosomal protein L17"/>
    <property type="match status" value="1"/>
</dbReference>
<sequence>MRHGDKVNNLGRTRAHRQALLANLASQLIT</sequence>